<proteinExistence type="predicted"/>
<protein>
    <submittedName>
        <fullName evidence="2">Mobilization protein</fullName>
    </submittedName>
</protein>
<evidence type="ECO:0000259" key="1">
    <source>
        <dbReference type="Pfam" id="PF05713"/>
    </source>
</evidence>
<evidence type="ECO:0000313" key="3">
    <source>
        <dbReference type="Proteomes" id="UP000014270"/>
    </source>
</evidence>
<organism evidence="2 3">
    <name type="scientific">Lacticaseibacillus paracasei subsp. paracasei Lpp225</name>
    <dbReference type="NCBI Taxonomy" id="1256225"/>
    <lineage>
        <taxon>Bacteria</taxon>
        <taxon>Bacillati</taxon>
        <taxon>Bacillota</taxon>
        <taxon>Bacilli</taxon>
        <taxon>Lactobacillales</taxon>
        <taxon>Lactobacillaceae</taxon>
        <taxon>Lacticaseibacillus</taxon>
    </lineage>
</organism>
<dbReference type="Pfam" id="PF05713">
    <property type="entry name" value="MobC"/>
    <property type="match status" value="1"/>
</dbReference>
<accession>S2N2T8</accession>
<dbReference type="AlphaFoldDB" id="S2N2T8"/>
<dbReference type="Proteomes" id="UP000014270">
    <property type="component" value="Unassembled WGS sequence"/>
</dbReference>
<dbReference type="EMBL" id="ANMM01000063">
    <property type="protein sequence ID" value="EPC34220.1"/>
    <property type="molecule type" value="Genomic_DNA"/>
</dbReference>
<dbReference type="InterPro" id="IPR008687">
    <property type="entry name" value="MobC"/>
</dbReference>
<name>S2N2T8_LACPA</name>
<dbReference type="PATRIC" id="fig|1256225.3.peg.3088"/>
<sequence>MAPKINPDDSKEMARQLAALGNNVNQLAKRVNQIEFADKKTQELIAGDLSRALNGLGEIWRQLT</sequence>
<evidence type="ECO:0000313" key="2">
    <source>
        <dbReference type="EMBL" id="EPC34220.1"/>
    </source>
</evidence>
<comment type="caution">
    <text evidence="2">The sequence shown here is derived from an EMBL/GenBank/DDBJ whole genome shotgun (WGS) entry which is preliminary data.</text>
</comment>
<reference evidence="2 3" key="1">
    <citation type="journal article" date="2013" name="PLoS ONE">
        <title>Lactobacillus paracasei comparative genomics: towards species pan-genome definition and exploitation of diversity.</title>
        <authorList>
            <person name="Smokvina T."/>
            <person name="Wels M."/>
            <person name="Polka J."/>
            <person name="Chervaux C."/>
            <person name="Brisse S."/>
            <person name="Boekhorst J."/>
            <person name="van Hylckama Vlieg J.E."/>
            <person name="Siezen R.J."/>
        </authorList>
    </citation>
    <scope>NUCLEOTIDE SEQUENCE [LARGE SCALE GENOMIC DNA]</scope>
    <source>
        <strain evidence="2 3">Lpp225</strain>
    </source>
</reference>
<feature type="domain" description="Bacterial mobilisation" evidence="1">
    <location>
        <begin position="15"/>
        <end position="40"/>
    </location>
</feature>
<gene>
    <name evidence="2" type="ORF">Lpp225_2982</name>
</gene>